<dbReference type="AlphaFoldDB" id="A0A2W5ZEG4"/>
<keyword evidence="9 15" id="KW-0808">Transferase</keyword>
<comment type="subcellular location">
    <subcellularLocation>
        <location evidence="2 15 17">Cytoplasm</location>
    </subcellularLocation>
</comment>
<dbReference type="EMBL" id="QHBU01000119">
    <property type="protein sequence ID" value="PZR81206.1"/>
    <property type="molecule type" value="Genomic_DNA"/>
</dbReference>
<evidence type="ECO:0000256" key="16">
    <source>
        <dbReference type="PIRSR" id="PIRSR000386-1"/>
    </source>
</evidence>
<dbReference type="InterPro" id="IPR029028">
    <property type="entry name" value="Alpha/beta_knot_MTases"/>
</dbReference>
<name>A0A2W5ZEG4_9BACT</name>
<keyword evidence="10 15" id="KW-0949">S-adenosyl-L-methionine</keyword>
<feature type="binding site" evidence="15 16">
    <location>
        <begin position="131"/>
        <end position="136"/>
    </location>
    <ligand>
        <name>S-adenosyl-L-methionine</name>
        <dbReference type="ChEBI" id="CHEBI:59789"/>
    </ligand>
</feature>
<evidence type="ECO:0000256" key="12">
    <source>
        <dbReference type="ARBA" id="ARBA00029736"/>
    </source>
</evidence>
<evidence type="ECO:0000256" key="5">
    <source>
        <dbReference type="ARBA" id="ARBA00012807"/>
    </source>
</evidence>
<evidence type="ECO:0000256" key="17">
    <source>
        <dbReference type="RuleBase" id="RU003464"/>
    </source>
</evidence>
<evidence type="ECO:0000256" key="1">
    <source>
        <dbReference type="ARBA" id="ARBA00002634"/>
    </source>
</evidence>
<evidence type="ECO:0000256" key="7">
    <source>
        <dbReference type="ARBA" id="ARBA00022490"/>
    </source>
</evidence>
<comment type="catalytic activity">
    <reaction evidence="14 15 17">
        <text>guanosine(37) in tRNA + S-adenosyl-L-methionine = N(1)-methylguanosine(37) in tRNA + S-adenosyl-L-homocysteine + H(+)</text>
        <dbReference type="Rhea" id="RHEA:36899"/>
        <dbReference type="Rhea" id="RHEA-COMP:10145"/>
        <dbReference type="Rhea" id="RHEA-COMP:10147"/>
        <dbReference type="ChEBI" id="CHEBI:15378"/>
        <dbReference type="ChEBI" id="CHEBI:57856"/>
        <dbReference type="ChEBI" id="CHEBI:59789"/>
        <dbReference type="ChEBI" id="CHEBI:73542"/>
        <dbReference type="ChEBI" id="CHEBI:74269"/>
        <dbReference type="EC" id="2.1.1.228"/>
    </reaction>
</comment>
<dbReference type="InterPro" id="IPR023148">
    <property type="entry name" value="tRNA_m1G_MeTrfase_C_sf"/>
</dbReference>
<evidence type="ECO:0000256" key="9">
    <source>
        <dbReference type="ARBA" id="ARBA00022679"/>
    </source>
</evidence>
<evidence type="ECO:0000256" key="11">
    <source>
        <dbReference type="ARBA" id="ARBA00022694"/>
    </source>
</evidence>
<dbReference type="FunFam" id="3.40.1280.10:FF:000001">
    <property type="entry name" value="tRNA (guanine-N(1)-)-methyltransferase"/>
    <property type="match status" value="1"/>
</dbReference>
<evidence type="ECO:0000256" key="13">
    <source>
        <dbReference type="ARBA" id="ARBA00033392"/>
    </source>
</evidence>
<dbReference type="GO" id="GO:0005829">
    <property type="term" value="C:cytosol"/>
    <property type="evidence" value="ECO:0007669"/>
    <property type="project" value="TreeGrafter"/>
</dbReference>
<keyword evidence="8 15" id="KW-0489">Methyltransferase</keyword>
<dbReference type="NCBIfam" id="NF000648">
    <property type="entry name" value="PRK00026.1"/>
    <property type="match status" value="1"/>
</dbReference>
<reference evidence="19 20" key="1">
    <citation type="journal article" date="2017" name="Nature">
        <title>Atmospheric trace gases support primary production in Antarctic desert surface soil.</title>
        <authorList>
            <person name="Ji M."/>
            <person name="Greening C."/>
            <person name="Vanwonterghem I."/>
            <person name="Carere C.R."/>
            <person name="Bay S.K."/>
            <person name="Steen J.A."/>
            <person name="Montgomery K."/>
            <person name="Lines T."/>
            <person name="Beardall J."/>
            <person name="van Dorst J."/>
            <person name="Snape I."/>
            <person name="Stott M.B."/>
            <person name="Hugenholtz P."/>
            <person name="Ferrari B.C."/>
        </authorList>
    </citation>
    <scope>NUCLEOTIDE SEQUENCE [LARGE SCALE GENOMIC DNA]</scope>
    <source>
        <strain evidence="19">RRmetagenome_bin12</strain>
    </source>
</reference>
<protein>
    <recommendedName>
        <fullName evidence="6 15">tRNA (guanine-N(1)-)-methyltransferase</fullName>
        <ecNumber evidence="5 15">2.1.1.228</ecNumber>
    </recommendedName>
    <alternativeName>
        <fullName evidence="12 15">M1G-methyltransferase</fullName>
    </alternativeName>
    <alternativeName>
        <fullName evidence="13 15">tRNA [GM37] methyltransferase</fullName>
    </alternativeName>
</protein>
<dbReference type="GO" id="GO:0002939">
    <property type="term" value="P:tRNA N1-guanine methylation"/>
    <property type="evidence" value="ECO:0007669"/>
    <property type="project" value="TreeGrafter"/>
</dbReference>
<comment type="function">
    <text evidence="1 15 17">Specifically methylates guanosine-37 in various tRNAs.</text>
</comment>
<evidence type="ECO:0000256" key="14">
    <source>
        <dbReference type="ARBA" id="ARBA00047783"/>
    </source>
</evidence>
<dbReference type="InterPro" id="IPR016009">
    <property type="entry name" value="tRNA_MeTrfase_TRMD/TRM10"/>
</dbReference>
<dbReference type="Gene3D" id="3.40.1280.10">
    <property type="match status" value="1"/>
</dbReference>
<sequence length="235" mass="25452">MRFDVLTVFPAVFPGPLGIGVVGRALDSGSVEVHVHDLREHTTDRHRQVDDMQFGGVGGMVLKPEPIVRAVRALRAEVAGLRTILLSPQGRVFNQDVAHELSRESAVLLVCGRYQGVDERARDEIGEELSVGDYVLSGGEVGAMAVIEATARLVPGVVGSPESLDQETFSSTVGGGLEPPLYTRPAEFEGHEVPAVLRNGDHAAITAWRRQQSEQSIRRRRPDLVRLRAVPGGNK</sequence>
<dbReference type="Proteomes" id="UP000248724">
    <property type="component" value="Unassembled WGS sequence"/>
</dbReference>
<evidence type="ECO:0000256" key="10">
    <source>
        <dbReference type="ARBA" id="ARBA00022691"/>
    </source>
</evidence>
<dbReference type="PANTHER" id="PTHR46417">
    <property type="entry name" value="TRNA (GUANINE-N(1)-)-METHYLTRANSFERASE"/>
    <property type="match status" value="1"/>
</dbReference>
<dbReference type="Gene3D" id="1.10.1270.20">
    <property type="entry name" value="tRNA(m1g37)methyltransferase, domain 2"/>
    <property type="match status" value="1"/>
</dbReference>
<dbReference type="NCBIfam" id="TIGR00088">
    <property type="entry name" value="trmD"/>
    <property type="match status" value="1"/>
</dbReference>
<dbReference type="GO" id="GO:0052906">
    <property type="term" value="F:tRNA (guanine(37)-N1)-methyltransferase activity"/>
    <property type="evidence" value="ECO:0007669"/>
    <property type="project" value="UniProtKB-UniRule"/>
</dbReference>
<keyword evidence="11 15" id="KW-0819">tRNA processing</keyword>
<evidence type="ECO:0000313" key="20">
    <source>
        <dbReference type="Proteomes" id="UP000248724"/>
    </source>
</evidence>
<proteinExistence type="inferred from homology"/>
<organism evidence="19 20">
    <name type="scientific">Candidatus Aeolococcus gillhamiae</name>
    <dbReference type="NCBI Taxonomy" id="3127015"/>
    <lineage>
        <taxon>Bacteria</taxon>
        <taxon>Bacillati</taxon>
        <taxon>Candidatus Dormiibacterota</taxon>
        <taxon>Candidatus Dormibacteria</taxon>
        <taxon>Candidatus Aeolococcales</taxon>
        <taxon>Candidatus Aeolococcaceae</taxon>
        <taxon>Candidatus Aeolococcus</taxon>
    </lineage>
</organism>
<gene>
    <name evidence="15" type="primary">trmD</name>
    <name evidence="19" type="ORF">DLM65_06265</name>
</gene>
<dbReference type="SUPFAM" id="SSF75217">
    <property type="entry name" value="alpha/beta knot"/>
    <property type="match status" value="1"/>
</dbReference>
<dbReference type="HAMAP" id="MF_00605">
    <property type="entry name" value="TrmD"/>
    <property type="match status" value="1"/>
</dbReference>
<dbReference type="PANTHER" id="PTHR46417:SF1">
    <property type="entry name" value="TRNA (GUANINE-N(1)-)-METHYLTRANSFERASE"/>
    <property type="match status" value="1"/>
</dbReference>
<feature type="domain" description="tRNA methyltransferase TRMD/TRM10-type" evidence="18">
    <location>
        <begin position="1"/>
        <end position="225"/>
    </location>
</feature>
<evidence type="ECO:0000256" key="15">
    <source>
        <dbReference type="HAMAP-Rule" id="MF_00605"/>
    </source>
</evidence>
<accession>A0A2W5ZEG4</accession>
<dbReference type="PIRSF" id="PIRSF000386">
    <property type="entry name" value="tRNA_mtase"/>
    <property type="match status" value="1"/>
</dbReference>
<evidence type="ECO:0000256" key="3">
    <source>
        <dbReference type="ARBA" id="ARBA00007630"/>
    </source>
</evidence>
<comment type="caution">
    <text evidence="19">The sequence shown here is derived from an EMBL/GenBank/DDBJ whole genome shotgun (WGS) entry which is preliminary data.</text>
</comment>
<dbReference type="EC" id="2.1.1.228" evidence="5 15"/>
<dbReference type="Pfam" id="PF01746">
    <property type="entry name" value="tRNA_m1G_MT"/>
    <property type="match status" value="1"/>
</dbReference>
<keyword evidence="7 15" id="KW-0963">Cytoplasm</keyword>
<comment type="similarity">
    <text evidence="3 15 17">Belongs to the RNA methyltransferase TrmD family.</text>
</comment>
<dbReference type="CDD" id="cd18080">
    <property type="entry name" value="TrmD-like"/>
    <property type="match status" value="1"/>
</dbReference>
<evidence type="ECO:0000256" key="2">
    <source>
        <dbReference type="ARBA" id="ARBA00004496"/>
    </source>
</evidence>
<evidence type="ECO:0000256" key="4">
    <source>
        <dbReference type="ARBA" id="ARBA00011738"/>
    </source>
</evidence>
<evidence type="ECO:0000256" key="6">
    <source>
        <dbReference type="ARBA" id="ARBA00014679"/>
    </source>
</evidence>
<dbReference type="InterPro" id="IPR029026">
    <property type="entry name" value="tRNA_m1G_MTases_N"/>
</dbReference>
<evidence type="ECO:0000256" key="8">
    <source>
        <dbReference type="ARBA" id="ARBA00022603"/>
    </source>
</evidence>
<comment type="subunit">
    <text evidence="4 15 17">Homodimer.</text>
</comment>
<feature type="binding site" evidence="15 16">
    <location>
        <position position="112"/>
    </location>
    <ligand>
        <name>S-adenosyl-L-methionine</name>
        <dbReference type="ChEBI" id="CHEBI:59789"/>
    </ligand>
</feature>
<evidence type="ECO:0000259" key="18">
    <source>
        <dbReference type="Pfam" id="PF01746"/>
    </source>
</evidence>
<evidence type="ECO:0000313" key="19">
    <source>
        <dbReference type="EMBL" id="PZR81206.1"/>
    </source>
</evidence>
<dbReference type="InterPro" id="IPR002649">
    <property type="entry name" value="tRNA_m1G_MeTrfase_TrmD"/>
</dbReference>